<accession>A0A1X7UKK5</accession>
<dbReference type="EnsemblMetazoa" id="Aqu2.1.27972_001">
    <property type="protein sequence ID" value="Aqu2.1.27972_001"/>
    <property type="gene ID" value="Aqu2.1.27972"/>
</dbReference>
<reference evidence="1" key="1">
    <citation type="submission" date="2017-05" db="UniProtKB">
        <authorList>
            <consortium name="EnsemblMetazoa"/>
        </authorList>
    </citation>
    <scope>IDENTIFICATION</scope>
</reference>
<sequence>SFFKITINQHPCFNSLGK</sequence>
<evidence type="ECO:0000313" key="1">
    <source>
        <dbReference type="EnsemblMetazoa" id="Aqu2.1.27972_001"/>
    </source>
</evidence>
<proteinExistence type="predicted"/>
<name>A0A1X7UKK5_AMPQE</name>
<protein>
    <submittedName>
        <fullName evidence="1">Uncharacterized protein</fullName>
    </submittedName>
</protein>
<organism evidence="1">
    <name type="scientific">Amphimedon queenslandica</name>
    <name type="common">Sponge</name>
    <dbReference type="NCBI Taxonomy" id="400682"/>
    <lineage>
        <taxon>Eukaryota</taxon>
        <taxon>Metazoa</taxon>
        <taxon>Porifera</taxon>
        <taxon>Demospongiae</taxon>
        <taxon>Heteroscleromorpha</taxon>
        <taxon>Haplosclerida</taxon>
        <taxon>Niphatidae</taxon>
        <taxon>Amphimedon</taxon>
    </lineage>
</organism>
<dbReference type="InParanoid" id="A0A1X7UKK5"/>
<dbReference type="AlphaFoldDB" id="A0A1X7UKK5"/>